<dbReference type="SUPFAM" id="SSF53613">
    <property type="entry name" value="Ribokinase-like"/>
    <property type="match status" value="1"/>
</dbReference>
<keyword evidence="4 8" id="KW-0418">Kinase</keyword>
<proteinExistence type="inferred from homology"/>
<keyword evidence="5" id="KW-0067">ATP-binding</keyword>
<dbReference type="PIRSF" id="PIRSF000535">
    <property type="entry name" value="1PFK/6PFK/LacC"/>
    <property type="match status" value="1"/>
</dbReference>
<gene>
    <name evidence="8" type="ORF">HLY00_2849</name>
</gene>
<dbReference type="NCBIfam" id="TIGR03168">
    <property type="entry name" value="1-PFK"/>
    <property type="match status" value="1"/>
</dbReference>
<feature type="domain" description="Carbohydrate kinase PfkB" evidence="7">
    <location>
        <begin position="25"/>
        <end position="312"/>
    </location>
</feature>
<comment type="similarity">
    <text evidence="1">Belongs to the carbohydrate kinase PfkB family.</text>
</comment>
<dbReference type="InterPro" id="IPR017583">
    <property type="entry name" value="Tagatose/fructose_Pkinase"/>
</dbReference>
<evidence type="ECO:0000313" key="8">
    <source>
        <dbReference type="EMBL" id="NVN53754.1"/>
    </source>
</evidence>
<evidence type="ECO:0000259" key="7">
    <source>
        <dbReference type="Pfam" id="PF00294"/>
    </source>
</evidence>
<organism evidence="8 9">
    <name type="scientific">Mycolicibacterium hippocampi</name>
    <dbReference type="NCBI Taxonomy" id="659824"/>
    <lineage>
        <taxon>Bacteria</taxon>
        <taxon>Bacillati</taxon>
        <taxon>Actinomycetota</taxon>
        <taxon>Actinomycetes</taxon>
        <taxon>Mycobacteriales</taxon>
        <taxon>Mycobacteriaceae</taxon>
        <taxon>Mycolicibacterium</taxon>
    </lineage>
</organism>
<dbReference type="InterPro" id="IPR029056">
    <property type="entry name" value="Ribokinase-like"/>
</dbReference>
<reference evidence="8 9" key="1">
    <citation type="submission" date="2020-05" db="EMBL/GenBank/DDBJ databases">
        <title>Draft genome sequence of Mycobacterium hippocampi DL, isolated from European seabass, Dicentrarchus labrax, reared in fish farms.</title>
        <authorList>
            <person name="Stathopoulou P."/>
            <person name="Asimakis E."/>
            <person name="Tzokas K."/>
            <person name="Batargias C."/>
            <person name="Tsiamis G."/>
        </authorList>
    </citation>
    <scope>NUCLEOTIDE SEQUENCE [LARGE SCALE GENOMIC DNA]</scope>
    <source>
        <strain evidence="8 9">DL</strain>
    </source>
</reference>
<evidence type="ECO:0000256" key="5">
    <source>
        <dbReference type="ARBA" id="ARBA00022840"/>
    </source>
</evidence>
<dbReference type="GO" id="GO:0008662">
    <property type="term" value="F:1-phosphofructokinase activity"/>
    <property type="evidence" value="ECO:0007669"/>
    <property type="project" value="UniProtKB-EC"/>
</dbReference>
<evidence type="ECO:0000256" key="3">
    <source>
        <dbReference type="ARBA" id="ARBA00022741"/>
    </source>
</evidence>
<dbReference type="InterPro" id="IPR011611">
    <property type="entry name" value="PfkB_dom"/>
</dbReference>
<accession>A0A850Q0W9</accession>
<sequence length="336" mass="34734">MTPRMADTTTADTPGVGPRIVTLTMNPALDITTDTDTVMPTEKMRCGSARYDPGGGGINVARVADALGASVLALFPAGGASGDSVTDMLDAAGLPSRRIRITEPTRESFTVNERRTERQFRFVLPGPVLSASEQTACLDQLGEVAAAADFVVASGSLPPAVSPDFYNRVAEVCRRIDTPLILDASGSGLRHLTGGTVFLLKPSIRELRECVGRALAGEAEQVAAARELIERGCARNMVVSLGAQGALLVTAHGAQRYPAVAVPPGSGVGAGDAMVAGITCGLSRGWALPKALRFGIAAGAAMLMTPGTAACTRADVERLFDTTAEPIDLTARGPSM</sequence>
<keyword evidence="2 6" id="KW-0808">Transferase</keyword>
<evidence type="ECO:0000256" key="4">
    <source>
        <dbReference type="ARBA" id="ARBA00022777"/>
    </source>
</evidence>
<keyword evidence="3" id="KW-0547">Nucleotide-binding</keyword>
<dbReference type="EC" id="2.7.1.56" evidence="8"/>
<comment type="caution">
    <text evidence="8">The sequence shown here is derived from an EMBL/GenBank/DDBJ whole genome shotgun (WGS) entry which is preliminary data.</text>
</comment>
<dbReference type="Proteomes" id="UP000570517">
    <property type="component" value="Unassembled WGS sequence"/>
</dbReference>
<dbReference type="PANTHER" id="PTHR46566:SF2">
    <property type="entry name" value="ATP-DEPENDENT 6-PHOSPHOFRUCTOKINASE ISOZYME 2"/>
    <property type="match status" value="1"/>
</dbReference>
<evidence type="ECO:0000256" key="1">
    <source>
        <dbReference type="ARBA" id="ARBA00010688"/>
    </source>
</evidence>
<dbReference type="Gene3D" id="3.40.1190.20">
    <property type="match status" value="1"/>
</dbReference>
<keyword evidence="9" id="KW-1185">Reference proteome</keyword>
<evidence type="ECO:0000256" key="6">
    <source>
        <dbReference type="PIRNR" id="PIRNR000535"/>
    </source>
</evidence>
<dbReference type="CDD" id="cd01164">
    <property type="entry name" value="FruK_PfkB_like"/>
    <property type="match status" value="1"/>
</dbReference>
<protein>
    <submittedName>
        <fullName evidence="8">1-phosphofructokinase</fullName>
        <ecNumber evidence="8">2.7.1.56</ecNumber>
    </submittedName>
</protein>
<dbReference type="Pfam" id="PF00294">
    <property type="entry name" value="PfkB"/>
    <property type="match status" value="1"/>
</dbReference>
<dbReference type="AlphaFoldDB" id="A0A850Q0W9"/>
<dbReference type="EMBL" id="JABFYL010000050">
    <property type="protein sequence ID" value="NVN53754.1"/>
    <property type="molecule type" value="Genomic_DNA"/>
</dbReference>
<name>A0A850Q0W9_9MYCO</name>
<dbReference type="GO" id="GO:0005524">
    <property type="term" value="F:ATP binding"/>
    <property type="evidence" value="ECO:0007669"/>
    <property type="project" value="UniProtKB-KW"/>
</dbReference>
<evidence type="ECO:0000313" key="9">
    <source>
        <dbReference type="Proteomes" id="UP000570517"/>
    </source>
</evidence>
<dbReference type="GO" id="GO:0005829">
    <property type="term" value="C:cytosol"/>
    <property type="evidence" value="ECO:0007669"/>
    <property type="project" value="TreeGrafter"/>
</dbReference>
<dbReference type="GO" id="GO:0003872">
    <property type="term" value="F:6-phosphofructokinase activity"/>
    <property type="evidence" value="ECO:0007669"/>
    <property type="project" value="TreeGrafter"/>
</dbReference>
<evidence type="ECO:0000256" key="2">
    <source>
        <dbReference type="ARBA" id="ARBA00022679"/>
    </source>
</evidence>
<dbReference type="PANTHER" id="PTHR46566">
    <property type="entry name" value="1-PHOSPHOFRUCTOKINASE-RELATED"/>
    <property type="match status" value="1"/>
</dbReference>